<accession>F8E903</accession>
<gene>
    <name evidence="1" type="ordered locus">Flexsi_0439</name>
</gene>
<dbReference type="HOGENOM" id="CLU_1852232_0_0_0"/>
<dbReference type="Proteomes" id="UP000006621">
    <property type="component" value="Chromosome"/>
</dbReference>
<name>F8E903_FLESM</name>
<dbReference type="KEGG" id="fsi:Flexsi_0439"/>
<dbReference type="AlphaFoldDB" id="F8E903"/>
<evidence type="ECO:0000313" key="2">
    <source>
        <dbReference type="Proteomes" id="UP000006621"/>
    </source>
</evidence>
<reference evidence="1 2" key="1">
    <citation type="journal article" date="2011" name="Stand. Genomic Sci.">
        <title>Genome sequence of the moderately thermophilic halophile Flexistipes sinusarabici strain (MAS10).</title>
        <authorList>
            <person name="Lapidus A."/>
            <person name="Chertkov O."/>
            <person name="Nolan M."/>
            <person name="Lucas S."/>
            <person name="Hammon N."/>
            <person name="Deshpande S."/>
            <person name="Cheng J.F."/>
            <person name="Tapia R."/>
            <person name="Han C."/>
            <person name="Goodwin L."/>
            <person name="Pitluck S."/>
            <person name="Liolios K."/>
            <person name="Pagani I."/>
            <person name="Ivanova N."/>
            <person name="Huntemann M."/>
            <person name="Mavromatis K."/>
            <person name="Mikhailova N."/>
            <person name="Pati A."/>
            <person name="Chen A."/>
            <person name="Palaniappan K."/>
            <person name="Land M."/>
            <person name="Hauser L."/>
            <person name="Brambilla E.M."/>
            <person name="Rohde M."/>
            <person name="Abt B."/>
            <person name="Spring S."/>
            <person name="Goker M."/>
            <person name="Bristow J."/>
            <person name="Eisen J.A."/>
            <person name="Markowitz V."/>
            <person name="Hugenholtz P."/>
            <person name="Kyrpides N.C."/>
            <person name="Klenk H.P."/>
            <person name="Woyke T."/>
        </authorList>
    </citation>
    <scope>NUCLEOTIDE SEQUENCE [LARGE SCALE GENOMIC DNA]</scope>
    <source>
        <strain evidence="2">DSM 4947 / MAS 10</strain>
    </source>
</reference>
<reference evidence="2" key="2">
    <citation type="submission" date="2011-06" db="EMBL/GenBank/DDBJ databases">
        <title>The complete genome of Flexistipes sinusarabici DSM 4947.</title>
        <authorList>
            <person name="Lucas S."/>
            <person name="Han J."/>
            <person name="Lapidus A."/>
            <person name="Bruce D."/>
            <person name="Goodwin L."/>
            <person name="Pitluck S."/>
            <person name="Peters L."/>
            <person name="Kyrpides N."/>
            <person name="Mavromatis K."/>
            <person name="Ivanova N."/>
            <person name="Mikhailova N."/>
            <person name="Chertkov O."/>
            <person name="Detter J.C."/>
            <person name="Tapia R."/>
            <person name="Han C."/>
            <person name="Land M."/>
            <person name="Hauser L."/>
            <person name="Markowitz V."/>
            <person name="Cheng J.-F."/>
            <person name="Hugenholtz P."/>
            <person name="Woyke T."/>
            <person name="Wu D."/>
            <person name="Spring S."/>
            <person name="Schroeder M."/>
            <person name="Brambilla E."/>
            <person name="Klenk H.-P."/>
            <person name="Eisen J.A."/>
        </authorList>
    </citation>
    <scope>NUCLEOTIDE SEQUENCE [LARGE SCALE GENOMIC DNA]</scope>
    <source>
        <strain evidence="2">DSM 4947 / MAS 10</strain>
    </source>
</reference>
<proteinExistence type="predicted"/>
<keyword evidence="2" id="KW-1185">Reference proteome</keyword>
<dbReference type="EMBL" id="CP002858">
    <property type="protein sequence ID" value="AEI14127.1"/>
    <property type="molecule type" value="Genomic_DNA"/>
</dbReference>
<evidence type="ECO:0000313" key="1">
    <source>
        <dbReference type="EMBL" id="AEI14127.1"/>
    </source>
</evidence>
<protein>
    <submittedName>
        <fullName evidence="1">Uncharacterized protein</fullName>
    </submittedName>
</protein>
<dbReference type="RefSeq" id="WP_013885638.1">
    <property type="nucleotide sequence ID" value="NC_015672.1"/>
</dbReference>
<organism evidence="1 2">
    <name type="scientific">Flexistipes sinusarabici (strain ATCC 49648 / DSM 4947 / MAS 10)</name>
    <dbReference type="NCBI Taxonomy" id="717231"/>
    <lineage>
        <taxon>Bacteria</taxon>
        <taxon>Pseudomonadati</taxon>
        <taxon>Deferribacterota</taxon>
        <taxon>Deferribacteres</taxon>
        <taxon>Deferribacterales</taxon>
        <taxon>Flexistipitaceae</taxon>
        <taxon>Flexistipes</taxon>
    </lineage>
</organism>
<sequence length="138" mass="16097">MLNDMNAPLPESKCSFFSLLRGNFAYFIENQYLFFCAKPVIAYVIDEWLTAANDKYMKRVINKNNKLKIQKFSIDNDLAEKIGWDGQGNFTAVNFVEYNSFFLNFEKIFAGIQPVKVKDKKIKLVKKINENINTDFIK</sequence>